<comment type="similarity">
    <text evidence="5 12">In the C-terminal section; belongs to the HTP reductase family.</text>
</comment>
<keyword evidence="11" id="KW-0511">Multifunctional enzyme</keyword>
<dbReference type="EC" id="3.5.4.26" evidence="12"/>
<dbReference type="InterPro" id="IPR002125">
    <property type="entry name" value="CMP_dCMP_dom"/>
</dbReference>
<feature type="binding site" evidence="14">
    <location>
        <position position="209"/>
    </location>
    <ligand>
        <name>substrate</name>
    </ligand>
</feature>
<evidence type="ECO:0000256" key="3">
    <source>
        <dbReference type="ARBA" id="ARBA00004910"/>
    </source>
</evidence>
<feature type="binding site" evidence="15">
    <location>
        <position position="87"/>
    </location>
    <ligand>
        <name>Zn(2+)</name>
        <dbReference type="ChEBI" id="CHEBI:29105"/>
        <note>catalytic</note>
    </ligand>
</feature>
<gene>
    <name evidence="17" type="primary">ribD</name>
    <name evidence="17" type="ORF">E2F50_09090</name>
</gene>
<dbReference type="EC" id="1.1.1.193" evidence="12"/>
<comment type="function">
    <text evidence="1 12">Converts 2,5-diamino-6-(ribosylamino)-4(3h)-pyrimidinone 5'-phosphate into 5-amino-6-(ribosylamino)-2,4(1h,3h)-pyrimidinedione 5'-phosphate.</text>
</comment>
<evidence type="ECO:0000313" key="18">
    <source>
        <dbReference type="Proteomes" id="UP000295238"/>
    </source>
</evidence>
<dbReference type="GO" id="GO:0009231">
    <property type="term" value="P:riboflavin biosynthetic process"/>
    <property type="evidence" value="ECO:0007669"/>
    <property type="project" value="UniProtKB-UniPathway"/>
</dbReference>
<dbReference type="SUPFAM" id="SSF53927">
    <property type="entry name" value="Cytidine deaminase-like"/>
    <property type="match status" value="1"/>
</dbReference>
<evidence type="ECO:0000256" key="1">
    <source>
        <dbReference type="ARBA" id="ARBA00002151"/>
    </source>
</evidence>
<feature type="binding site" evidence="14">
    <location>
        <begin position="305"/>
        <end position="311"/>
    </location>
    <ligand>
        <name>NADP(+)</name>
        <dbReference type="ChEBI" id="CHEBI:58349"/>
    </ligand>
</feature>
<keyword evidence="8 12" id="KW-0862">Zinc</keyword>
<feature type="binding site" evidence="14">
    <location>
        <position position="202"/>
    </location>
    <ligand>
        <name>NADP(+)</name>
        <dbReference type="ChEBI" id="CHEBI:58349"/>
    </ligand>
</feature>
<reference evidence="17 18" key="1">
    <citation type="submission" date="2019-03" db="EMBL/GenBank/DDBJ databases">
        <title>Rhizobium sp. nov., an bacterium isolated from biocrust in Mu Us Desert.</title>
        <authorList>
            <person name="Lixiong L."/>
        </authorList>
    </citation>
    <scope>NUCLEOTIDE SEQUENCE [LARGE SCALE GENOMIC DNA]</scope>
    <source>
        <strain evidence="17 18">SPY-1</strain>
    </source>
</reference>
<dbReference type="EMBL" id="SMTL01000002">
    <property type="protein sequence ID" value="TDK37046.1"/>
    <property type="molecule type" value="Genomic_DNA"/>
</dbReference>
<evidence type="ECO:0000256" key="6">
    <source>
        <dbReference type="ARBA" id="ARBA00022619"/>
    </source>
</evidence>
<feature type="binding site" evidence="14">
    <location>
        <position position="157"/>
    </location>
    <ligand>
        <name>NADP(+)</name>
        <dbReference type="ChEBI" id="CHEBI:58349"/>
    </ligand>
</feature>
<dbReference type="PIRSF" id="PIRSF006769">
    <property type="entry name" value="RibD"/>
    <property type="match status" value="1"/>
</dbReference>
<keyword evidence="9 12" id="KW-0521">NADP</keyword>
<keyword evidence="7 12" id="KW-0479">Metal-binding</keyword>
<comment type="pathway">
    <text evidence="2 12">Cofactor biosynthesis; riboflavin biosynthesis; 5-amino-6-(D-ribitylamino)uracil from GTP: step 2/4.</text>
</comment>
<comment type="similarity">
    <text evidence="4 12">In the N-terminal section; belongs to the cytidine and deoxycytidylate deaminase family.</text>
</comment>
<dbReference type="Proteomes" id="UP000295238">
    <property type="component" value="Unassembled WGS sequence"/>
</dbReference>
<feature type="binding site" evidence="14">
    <location>
        <position position="303"/>
    </location>
    <ligand>
        <name>substrate</name>
    </ligand>
</feature>
<keyword evidence="18" id="KW-1185">Reference proteome</keyword>
<evidence type="ECO:0000256" key="5">
    <source>
        <dbReference type="ARBA" id="ARBA00007417"/>
    </source>
</evidence>
<evidence type="ECO:0000256" key="15">
    <source>
        <dbReference type="PIRSR" id="PIRSR006769-3"/>
    </source>
</evidence>
<dbReference type="AlphaFoldDB" id="A0A4R5UJL5"/>
<feature type="binding site" evidence="14">
    <location>
        <position position="198"/>
    </location>
    <ligand>
        <name>NADP(+)</name>
        <dbReference type="ChEBI" id="CHEBI:58349"/>
    </ligand>
</feature>
<dbReference type="InterPro" id="IPR002734">
    <property type="entry name" value="RibDG_C"/>
</dbReference>
<proteinExistence type="inferred from homology"/>
<evidence type="ECO:0000256" key="13">
    <source>
        <dbReference type="PIRSR" id="PIRSR006769-1"/>
    </source>
</evidence>
<dbReference type="PANTHER" id="PTHR38011">
    <property type="entry name" value="DIHYDROFOLATE REDUCTASE FAMILY PROTEIN (AFU_ORTHOLOGUE AFUA_8G06820)"/>
    <property type="match status" value="1"/>
</dbReference>
<dbReference type="PROSITE" id="PS00903">
    <property type="entry name" value="CYT_DCMP_DEAMINASES_1"/>
    <property type="match status" value="1"/>
</dbReference>
<evidence type="ECO:0000313" key="17">
    <source>
        <dbReference type="EMBL" id="TDK37046.1"/>
    </source>
</evidence>
<dbReference type="OrthoDB" id="9800865at2"/>
<dbReference type="GO" id="GO:0008703">
    <property type="term" value="F:5-amino-6-(5-phosphoribosylamino)uracil reductase activity"/>
    <property type="evidence" value="ECO:0007669"/>
    <property type="project" value="UniProtKB-EC"/>
</dbReference>
<evidence type="ECO:0000256" key="8">
    <source>
        <dbReference type="ARBA" id="ARBA00022833"/>
    </source>
</evidence>
<evidence type="ECO:0000256" key="12">
    <source>
        <dbReference type="PIRNR" id="PIRNR006769"/>
    </source>
</evidence>
<keyword evidence="12 17" id="KW-0378">Hydrolase</keyword>
<evidence type="ECO:0000256" key="11">
    <source>
        <dbReference type="ARBA" id="ARBA00023268"/>
    </source>
</evidence>
<sequence>MSAAEDRRFMGAALRLSRWHSGATGANPSVGCLVVKDGKILGAAVTAICGRPHAETQALDFAGEEAPGATAYVTLEPCSHYGKTPPCANALVDAGIARVVVCLTDPDARVSGRGLSILRDAGIAVDTGVLAEEGRRMLAGYLMRKTKQRPHVTLKLALSADGMLGRRGEEVLITGPLARAQVHVLRAESDAILVGIGTVMADDPELNVRLPGMKQLSPIRIILDRRLELPLTSNLVRSVHDVPVIVVTSRATSLDPLSATTEDPREARRRALSDSGVEILDVSDLAELLRVLADRGISSLFVEGGANVAAAFFHAGLADRVILSQGPATIGEGGLESPLSPTDMPQDYRMIRAEAFGPDHCFEFERSS</sequence>
<comment type="cofactor">
    <cofactor evidence="12 15">
        <name>Zn(2+)</name>
        <dbReference type="ChEBI" id="CHEBI:29105"/>
    </cofactor>
    <text evidence="12 15">Binds 1 zinc ion.</text>
</comment>
<dbReference type="NCBIfam" id="TIGR00326">
    <property type="entry name" value="eubact_ribD"/>
    <property type="match status" value="1"/>
</dbReference>
<evidence type="ECO:0000256" key="14">
    <source>
        <dbReference type="PIRSR" id="PIRSR006769-2"/>
    </source>
</evidence>
<evidence type="ECO:0000259" key="16">
    <source>
        <dbReference type="PROSITE" id="PS51747"/>
    </source>
</evidence>
<dbReference type="InterPro" id="IPR004794">
    <property type="entry name" value="Eubact_RibD"/>
</dbReference>
<dbReference type="PROSITE" id="PS51747">
    <property type="entry name" value="CYT_DCMP_DEAMINASES_2"/>
    <property type="match status" value="1"/>
</dbReference>
<dbReference type="InterPro" id="IPR024072">
    <property type="entry name" value="DHFR-like_dom_sf"/>
</dbReference>
<organism evidence="17 18">
    <name type="scientific">Rhizobium deserti</name>
    <dbReference type="NCBI Taxonomy" id="2547961"/>
    <lineage>
        <taxon>Bacteria</taxon>
        <taxon>Pseudomonadati</taxon>
        <taxon>Pseudomonadota</taxon>
        <taxon>Alphaproteobacteria</taxon>
        <taxon>Hyphomicrobiales</taxon>
        <taxon>Rhizobiaceae</taxon>
        <taxon>Rhizobium/Agrobacterium group</taxon>
        <taxon>Rhizobium</taxon>
    </lineage>
</organism>
<evidence type="ECO:0000256" key="2">
    <source>
        <dbReference type="ARBA" id="ARBA00004882"/>
    </source>
</evidence>
<dbReference type="CDD" id="cd01284">
    <property type="entry name" value="Riboflavin_deaminase-reductase"/>
    <property type="match status" value="1"/>
</dbReference>
<evidence type="ECO:0000256" key="10">
    <source>
        <dbReference type="ARBA" id="ARBA00023002"/>
    </source>
</evidence>
<dbReference type="RefSeq" id="WP_133315814.1">
    <property type="nucleotide sequence ID" value="NZ_SMTL01000002.1"/>
</dbReference>
<dbReference type="GO" id="GO:0008270">
    <property type="term" value="F:zinc ion binding"/>
    <property type="evidence" value="ECO:0007669"/>
    <property type="project" value="InterPro"/>
</dbReference>
<feature type="binding site" evidence="14">
    <location>
        <position position="186"/>
    </location>
    <ligand>
        <name>substrate</name>
    </ligand>
</feature>
<feature type="domain" description="CMP/dCMP-type deaminase" evidence="16">
    <location>
        <begin position="4"/>
        <end position="126"/>
    </location>
</feature>
<dbReference type="Pfam" id="PF00383">
    <property type="entry name" value="dCMP_cyt_deam_1"/>
    <property type="match status" value="1"/>
</dbReference>
<feature type="active site" description="Proton donor" evidence="13">
    <location>
        <position position="55"/>
    </location>
</feature>
<feature type="binding site" evidence="15">
    <location>
        <position position="78"/>
    </location>
    <ligand>
        <name>Zn(2+)</name>
        <dbReference type="ChEBI" id="CHEBI:29105"/>
        <note>catalytic</note>
    </ligand>
</feature>
<dbReference type="Gene3D" id="3.40.430.10">
    <property type="entry name" value="Dihydrofolate Reductase, subunit A"/>
    <property type="match status" value="1"/>
</dbReference>
<evidence type="ECO:0000256" key="9">
    <source>
        <dbReference type="ARBA" id="ARBA00022857"/>
    </source>
</evidence>
<dbReference type="SUPFAM" id="SSF53597">
    <property type="entry name" value="Dihydrofolate reductase-like"/>
    <property type="match status" value="1"/>
</dbReference>
<evidence type="ECO:0000256" key="4">
    <source>
        <dbReference type="ARBA" id="ARBA00005259"/>
    </source>
</evidence>
<dbReference type="Gene3D" id="3.40.140.10">
    <property type="entry name" value="Cytidine Deaminase, domain 2"/>
    <property type="match status" value="1"/>
</dbReference>
<keyword evidence="10 12" id="KW-0560">Oxidoreductase</keyword>
<dbReference type="InterPro" id="IPR050765">
    <property type="entry name" value="Riboflavin_Biosynth_HTPR"/>
</dbReference>
<name>A0A4R5UJL5_9HYPH</name>
<dbReference type="UniPathway" id="UPA00275">
    <property type="reaction ID" value="UER00401"/>
</dbReference>
<feature type="binding site" evidence="15">
    <location>
        <position position="53"/>
    </location>
    <ligand>
        <name>Zn(2+)</name>
        <dbReference type="ChEBI" id="CHEBI:29105"/>
        <note>catalytic</note>
    </ligand>
</feature>
<comment type="catalytic activity">
    <reaction evidence="12">
        <text>5-amino-6-(5-phospho-D-ribitylamino)uracil + NADP(+) = 5-amino-6-(5-phospho-D-ribosylamino)uracil + NADPH + H(+)</text>
        <dbReference type="Rhea" id="RHEA:17845"/>
        <dbReference type="ChEBI" id="CHEBI:15378"/>
        <dbReference type="ChEBI" id="CHEBI:57783"/>
        <dbReference type="ChEBI" id="CHEBI:58349"/>
        <dbReference type="ChEBI" id="CHEBI:58421"/>
        <dbReference type="ChEBI" id="CHEBI:58453"/>
        <dbReference type="EC" id="1.1.1.193"/>
    </reaction>
</comment>
<dbReference type="PANTHER" id="PTHR38011:SF7">
    <property type="entry name" value="2,5-DIAMINO-6-RIBOSYLAMINO-4(3H)-PYRIMIDINONE 5'-PHOSPHATE REDUCTASE"/>
    <property type="match status" value="1"/>
</dbReference>
<accession>A0A4R5UJL5</accession>
<dbReference type="InterPro" id="IPR016192">
    <property type="entry name" value="APOBEC/CMP_deaminase_Zn-bd"/>
</dbReference>
<comment type="catalytic activity">
    <reaction evidence="12">
        <text>2,5-diamino-6-hydroxy-4-(5-phosphoribosylamino)-pyrimidine + H2O + H(+) = 5-amino-6-(5-phospho-D-ribosylamino)uracil + NH4(+)</text>
        <dbReference type="Rhea" id="RHEA:21868"/>
        <dbReference type="ChEBI" id="CHEBI:15377"/>
        <dbReference type="ChEBI" id="CHEBI:15378"/>
        <dbReference type="ChEBI" id="CHEBI:28938"/>
        <dbReference type="ChEBI" id="CHEBI:58453"/>
        <dbReference type="ChEBI" id="CHEBI:58614"/>
        <dbReference type="EC" id="3.5.4.26"/>
    </reaction>
</comment>
<comment type="pathway">
    <text evidence="3 12">Cofactor biosynthesis; riboflavin biosynthesis; 5-amino-6-(D-ribitylamino)uracil from GTP: step 3/4.</text>
</comment>
<dbReference type="GO" id="GO:0008835">
    <property type="term" value="F:diaminohydroxyphosphoribosylaminopyrimidine deaminase activity"/>
    <property type="evidence" value="ECO:0007669"/>
    <property type="project" value="UniProtKB-EC"/>
</dbReference>
<comment type="caution">
    <text evidence="17">The sequence shown here is derived from an EMBL/GenBank/DDBJ whole genome shotgun (WGS) entry which is preliminary data.</text>
</comment>
<evidence type="ECO:0000256" key="7">
    <source>
        <dbReference type="ARBA" id="ARBA00022723"/>
    </source>
</evidence>
<dbReference type="Pfam" id="PF01872">
    <property type="entry name" value="RibD_C"/>
    <property type="match status" value="1"/>
</dbReference>
<protein>
    <recommendedName>
        <fullName evidence="12">Riboflavin biosynthesis protein RibD</fullName>
    </recommendedName>
    <domain>
        <recommendedName>
            <fullName evidence="12">Diaminohydroxyphosphoribosylaminopyrimidine deaminase</fullName>
            <shortName evidence="12">DRAP deaminase</shortName>
            <ecNumber evidence="12">3.5.4.26</ecNumber>
        </recommendedName>
        <alternativeName>
            <fullName evidence="12">Riboflavin-specific deaminase</fullName>
        </alternativeName>
    </domain>
    <domain>
        <recommendedName>
            <fullName evidence="12">5-amino-6-(5-phosphoribosylamino)uracil reductase</fullName>
            <ecNumber evidence="12">1.1.1.193</ecNumber>
        </recommendedName>
        <alternativeName>
            <fullName evidence="12">HTP reductase</fullName>
        </alternativeName>
    </domain>
</protein>
<dbReference type="InterPro" id="IPR016193">
    <property type="entry name" value="Cytidine_deaminase-like"/>
</dbReference>
<feature type="binding site" evidence="14">
    <location>
        <position position="206"/>
    </location>
    <ligand>
        <name>substrate</name>
    </ligand>
</feature>
<keyword evidence="6 12" id="KW-0686">Riboflavin biosynthesis</keyword>